<reference evidence="1 2" key="1">
    <citation type="submission" date="2024-01" db="EMBL/GenBank/DDBJ databases">
        <title>Genome assemblies of Stephania.</title>
        <authorList>
            <person name="Yang L."/>
        </authorList>
    </citation>
    <scope>NUCLEOTIDE SEQUENCE [LARGE SCALE GENOMIC DNA]</scope>
    <source>
        <strain evidence="1">YNDBR</strain>
        <tissue evidence="1">Leaf</tissue>
    </source>
</reference>
<keyword evidence="2" id="KW-1185">Reference proteome</keyword>
<sequence length="62" mass="7073">MSNCQCYCRVSSGTEIWRDTQGWVSSKEEFGIMGLKRLGPPTYFFTVRCFEYASPESTTTTT</sequence>
<dbReference type="AlphaFoldDB" id="A0AAP0KYF7"/>
<dbReference type="EMBL" id="JBBNAF010000003">
    <property type="protein sequence ID" value="KAK9161068.1"/>
    <property type="molecule type" value="Genomic_DNA"/>
</dbReference>
<comment type="caution">
    <text evidence="1">The sequence shown here is derived from an EMBL/GenBank/DDBJ whole genome shotgun (WGS) entry which is preliminary data.</text>
</comment>
<organism evidence="1 2">
    <name type="scientific">Stephania yunnanensis</name>
    <dbReference type="NCBI Taxonomy" id="152371"/>
    <lineage>
        <taxon>Eukaryota</taxon>
        <taxon>Viridiplantae</taxon>
        <taxon>Streptophyta</taxon>
        <taxon>Embryophyta</taxon>
        <taxon>Tracheophyta</taxon>
        <taxon>Spermatophyta</taxon>
        <taxon>Magnoliopsida</taxon>
        <taxon>Ranunculales</taxon>
        <taxon>Menispermaceae</taxon>
        <taxon>Menispermoideae</taxon>
        <taxon>Cissampelideae</taxon>
        <taxon>Stephania</taxon>
    </lineage>
</organism>
<evidence type="ECO:0000313" key="2">
    <source>
        <dbReference type="Proteomes" id="UP001420932"/>
    </source>
</evidence>
<protein>
    <submittedName>
        <fullName evidence="1">Uncharacterized protein</fullName>
    </submittedName>
</protein>
<accession>A0AAP0KYF7</accession>
<dbReference type="Proteomes" id="UP001420932">
    <property type="component" value="Unassembled WGS sequence"/>
</dbReference>
<proteinExistence type="predicted"/>
<evidence type="ECO:0000313" key="1">
    <source>
        <dbReference type="EMBL" id="KAK9161068.1"/>
    </source>
</evidence>
<name>A0AAP0KYF7_9MAGN</name>
<gene>
    <name evidence="1" type="ORF">Syun_007409</name>
</gene>